<dbReference type="InterPro" id="IPR012677">
    <property type="entry name" value="Nucleotide-bd_a/b_plait_sf"/>
</dbReference>
<dbReference type="InterPro" id="IPR051945">
    <property type="entry name" value="RRM_MRD1_RNA_proc_ribogen"/>
</dbReference>
<feature type="compositionally biased region" description="Low complexity" evidence="6">
    <location>
        <begin position="16"/>
        <end position="28"/>
    </location>
</feature>
<dbReference type="GO" id="GO:0005730">
    <property type="term" value="C:nucleolus"/>
    <property type="evidence" value="ECO:0007669"/>
    <property type="project" value="TreeGrafter"/>
</dbReference>
<dbReference type="Pfam" id="PF00076">
    <property type="entry name" value="RRM_1"/>
    <property type="match status" value="3"/>
</dbReference>
<feature type="compositionally biased region" description="Basic residues" evidence="6">
    <location>
        <begin position="877"/>
        <end position="886"/>
    </location>
</feature>
<proteinExistence type="predicted"/>
<dbReference type="Proteomes" id="UP001143981">
    <property type="component" value="Unassembled WGS sequence"/>
</dbReference>
<comment type="subcellular location">
    <subcellularLocation>
        <location evidence="1">Nucleus</location>
    </subcellularLocation>
</comment>
<dbReference type="OrthoDB" id="267048at2759"/>
<dbReference type="PROSITE" id="PS50102">
    <property type="entry name" value="RRM"/>
    <property type="match status" value="3"/>
</dbReference>
<dbReference type="GO" id="GO:0003729">
    <property type="term" value="F:mRNA binding"/>
    <property type="evidence" value="ECO:0007669"/>
    <property type="project" value="TreeGrafter"/>
</dbReference>
<dbReference type="SMART" id="SM00360">
    <property type="entry name" value="RRM"/>
    <property type="match status" value="5"/>
</dbReference>
<feature type="compositionally biased region" description="Basic residues" evidence="6">
    <location>
        <begin position="835"/>
        <end position="846"/>
    </location>
</feature>
<dbReference type="AlphaFoldDB" id="A0A9W8CZJ9"/>
<dbReference type="SUPFAM" id="SSF54928">
    <property type="entry name" value="RNA-binding domain, RBD"/>
    <property type="match status" value="3"/>
</dbReference>
<name>A0A9W8CZJ9_9FUNG</name>
<keyword evidence="9" id="KW-1185">Reference proteome</keyword>
<dbReference type="InterPro" id="IPR000504">
    <property type="entry name" value="RRM_dom"/>
</dbReference>
<feature type="compositionally biased region" description="Basic and acidic residues" evidence="6">
    <location>
        <begin position="161"/>
        <end position="183"/>
    </location>
</feature>
<reference evidence="8" key="1">
    <citation type="submission" date="2022-07" db="EMBL/GenBank/DDBJ databases">
        <title>Phylogenomic reconstructions and comparative analyses of Kickxellomycotina fungi.</title>
        <authorList>
            <person name="Reynolds N.K."/>
            <person name="Stajich J.E."/>
            <person name="Barry K."/>
            <person name="Grigoriev I.V."/>
            <person name="Crous P."/>
            <person name="Smith M.E."/>
        </authorList>
    </citation>
    <scope>NUCLEOTIDE SEQUENCE</scope>
    <source>
        <strain evidence="8">BCRC 34381</strain>
    </source>
</reference>
<evidence type="ECO:0000256" key="5">
    <source>
        <dbReference type="PROSITE-ProRule" id="PRU00176"/>
    </source>
</evidence>
<evidence type="ECO:0000313" key="8">
    <source>
        <dbReference type="EMBL" id="KAJ1733619.1"/>
    </source>
</evidence>
<feature type="compositionally biased region" description="Acidic residues" evidence="6">
    <location>
        <begin position="456"/>
        <end position="466"/>
    </location>
</feature>
<feature type="region of interest" description="Disordered" evidence="6">
    <location>
        <begin position="1"/>
        <end position="42"/>
    </location>
</feature>
<comment type="caution">
    <text evidence="8">The sequence shown here is derived from an EMBL/GenBank/DDBJ whole genome shotgun (WGS) entry which is preliminary data.</text>
</comment>
<dbReference type="InterPro" id="IPR035979">
    <property type="entry name" value="RBD_domain_sf"/>
</dbReference>
<evidence type="ECO:0000256" key="6">
    <source>
        <dbReference type="SAM" id="MobiDB-lite"/>
    </source>
</evidence>
<evidence type="ECO:0000256" key="3">
    <source>
        <dbReference type="ARBA" id="ARBA00022884"/>
    </source>
</evidence>
<evidence type="ECO:0000259" key="7">
    <source>
        <dbReference type="PROSITE" id="PS50102"/>
    </source>
</evidence>
<organism evidence="8 9">
    <name type="scientific">Coemansia biformis</name>
    <dbReference type="NCBI Taxonomy" id="1286918"/>
    <lineage>
        <taxon>Eukaryota</taxon>
        <taxon>Fungi</taxon>
        <taxon>Fungi incertae sedis</taxon>
        <taxon>Zoopagomycota</taxon>
        <taxon>Kickxellomycotina</taxon>
        <taxon>Kickxellomycetes</taxon>
        <taxon>Kickxellales</taxon>
        <taxon>Kickxellaceae</taxon>
        <taxon>Coemansia</taxon>
    </lineage>
</organism>
<feature type="region of interest" description="Disordered" evidence="6">
    <location>
        <begin position="407"/>
        <end position="466"/>
    </location>
</feature>
<feature type="compositionally biased region" description="Acidic residues" evidence="6">
    <location>
        <begin position="410"/>
        <end position="448"/>
    </location>
</feature>
<evidence type="ECO:0000256" key="2">
    <source>
        <dbReference type="ARBA" id="ARBA00022737"/>
    </source>
</evidence>
<feature type="region of interest" description="Disordered" evidence="6">
    <location>
        <begin position="85"/>
        <end position="107"/>
    </location>
</feature>
<feature type="domain" description="RRM" evidence="7">
    <location>
        <begin position="46"/>
        <end position="151"/>
    </location>
</feature>
<gene>
    <name evidence="8" type="primary">NOP4</name>
    <name evidence="8" type="ORF">LPJ61_001482</name>
</gene>
<feature type="compositionally biased region" description="Low complexity" evidence="6">
    <location>
        <begin position="191"/>
        <end position="201"/>
    </location>
</feature>
<accession>A0A9W8CZJ9</accession>
<feature type="compositionally biased region" description="Basic and acidic residues" evidence="6">
    <location>
        <begin position="859"/>
        <end position="869"/>
    </location>
</feature>
<evidence type="ECO:0000256" key="1">
    <source>
        <dbReference type="ARBA" id="ARBA00004123"/>
    </source>
</evidence>
<evidence type="ECO:0000313" key="9">
    <source>
        <dbReference type="Proteomes" id="UP001143981"/>
    </source>
</evidence>
<keyword evidence="2" id="KW-0677">Repeat</keyword>
<feature type="region of interest" description="Disordered" evidence="6">
    <location>
        <begin position="813"/>
        <end position="886"/>
    </location>
</feature>
<dbReference type="PANTHER" id="PTHR48039">
    <property type="entry name" value="RNA-BINDING MOTIF PROTEIN 14B"/>
    <property type="match status" value="1"/>
</dbReference>
<keyword evidence="3 5" id="KW-0694">RNA-binding</keyword>
<feature type="region of interest" description="Disordered" evidence="6">
    <location>
        <begin position="155"/>
        <end position="215"/>
    </location>
</feature>
<sequence>MSELDALFDKLDQGGAPDQAPAEPAATADKPKAKAKAQPAEKYSKSMIFVRGIPRDATNDELEGFFSSVGPVRSCFVVGVKASQPSDDAAAAPDADAGAGAEEAAGDKQLGNRGFGFVQYVLAEDAARAMEELAETKFRNQRRLLLDFAMRKHAQAGGDAEGDRPVKRPRPDAPQKQPTEPRTKAPRTSKDGSSSSSSSKGKGQDVESRTVTISGIPAGATKKHLVKRTKKIGDPHSVVYPVPFPDATEEQLKDGAGGTAHVTFGNHATAVKAVKSLHDHTFKGAKLTAQLKTERVDKSARLILRNLPFKVRERDLEKLMSECGTVLEVDLPRKFEGGPLRGFAFVQMGDYVSATRAVAKWNNTELHGRTITAAFAIAKDKFKAMEESGEIEKPVFGGAADSDVEMKEAGDDDANEGEDSAAESGDENAMDEDKDEDDEEDKDEDAEDVASNADGSDSDDEGDTVDESVKEGCTLFIRNLCFESDEDGLFDLFRKFGRLRYCRVVNDHVTGRSRGTAFVCFWNSADAAKCLEAADAAEKLLNKVGSTPSAARPDQRNKSVLLRDAPTALDSTSQFLLDGRNLLVAQAVDRKSAHTLAVEGQQQRKSKDKRNTYLLKEGVVFPDTPSAALMAPADLEHHIKEYGVRKNQILKNPNLYMSTTRLTIHNIPRTVDDTALRNAAITAIAKFKQEVRAKTRQPLSKDEMEEGWDKVPRLKQAKVIRAADRVDAATGKARSMGYAFIEFTTHAHALACLRYLNFSNSKQAFSKLPVDDDEPMDAQKSAYKISRRSLRVMFAIENAQIVKTRELRHTLAHKRLSSKNAGGDADSAAGEQRHGKPRVAKGRVGKKKSETGAPWWDGKGGKGGKDSKAGKAGKAGKSFKGKPAKK</sequence>
<evidence type="ECO:0000256" key="4">
    <source>
        <dbReference type="ARBA" id="ARBA00023242"/>
    </source>
</evidence>
<dbReference type="CDD" id="cd00590">
    <property type="entry name" value="RRM_SF"/>
    <property type="match status" value="1"/>
</dbReference>
<dbReference type="PANTHER" id="PTHR48039:SF5">
    <property type="entry name" value="RNA-BINDING PROTEIN 28"/>
    <property type="match status" value="1"/>
</dbReference>
<feature type="domain" description="RRM" evidence="7">
    <location>
        <begin position="300"/>
        <end position="378"/>
    </location>
</feature>
<protein>
    <submittedName>
        <fullName evidence="8">RNA recognition motif-containing protein</fullName>
    </submittedName>
</protein>
<dbReference type="Gene3D" id="3.30.70.330">
    <property type="match status" value="5"/>
</dbReference>
<keyword evidence="4" id="KW-0539">Nucleus</keyword>
<feature type="domain" description="RRM" evidence="7">
    <location>
        <begin position="473"/>
        <end position="589"/>
    </location>
</feature>
<dbReference type="EMBL" id="JANBOI010000127">
    <property type="protein sequence ID" value="KAJ1733619.1"/>
    <property type="molecule type" value="Genomic_DNA"/>
</dbReference>